<protein>
    <submittedName>
        <fullName evidence="1">Uncharacterized protein</fullName>
    </submittedName>
</protein>
<name>A0ACC2JE41_9PEZI</name>
<organism evidence="1 2">
    <name type="scientific">Lasiodiplodia mahajangana</name>
    <dbReference type="NCBI Taxonomy" id="1108764"/>
    <lineage>
        <taxon>Eukaryota</taxon>
        <taxon>Fungi</taxon>
        <taxon>Dikarya</taxon>
        <taxon>Ascomycota</taxon>
        <taxon>Pezizomycotina</taxon>
        <taxon>Dothideomycetes</taxon>
        <taxon>Dothideomycetes incertae sedis</taxon>
        <taxon>Botryosphaeriales</taxon>
        <taxon>Botryosphaeriaceae</taxon>
        <taxon>Lasiodiplodia</taxon>
    </lineage>
</organism>
<comment type="caution">
    <text evidence="1">The sequence shown here is derived from an EMBL/GenBank/DDBJ whole genome shotgun (WGS) entry which is preliminary data.</text>
</comment>
<sequence>MLSTPEDAPELSRDPSIHKAGVSLSCFFANTSKALRVSTPRGPSYGMLRLFRETTSQHRSCGILQLFGKMTSQQQPRTETTGKNETAVVIEEEVRLRVDKTDYVLIPHEHSFVSFNGTTAPVLFIVYQTKPEQILTREALKIFRENVLDRDDVFQPAFAAQVVFYGSSERELRMSEDATRELEDWGTQWRFIKGDSSHPVAPGPYVFAKEKVWQPWKVYYDVNGAFMKGGLDGRVIVPSRCYYRPSTSRPLDGLRVAVKDNIDVEGHKTTLNNRAWRDLYPPASKNAHCVQLLIDAGAVIVGKVKLQAMIVREEPVEAVEFTDPINPRGDGYQVPSGSSSGSAAAIASYDWLDLSLGSDTNGSVRKPAHYNGCHTIRPTTGIMNTEGVVGFFPILYPADYLPTSNDDQSLVIDEFITALETSLQVKRTPVSIAKLWGEDLPDGPQHADVSKYLETAGCHPFFHDTYEATSSFRADYEKEFGVPPFVHRYEHWLWDVGKSVSKAEREECWRRSEVYRSWLLESVFKSTPQDGLAIMVLPIEVGKPNYRDSPEPPYGLLNGYASLNLSPIMRAPEVTAIVGETEFVSEVTGKPSPYPIAASVLGPPGSDLIITQLTIEAMRNAQIPVEVKTGASVYKDMHKDFDGNGPIGTKFRHAIVMRWGRTWALGTKRSWENEIPPEGLPFPNAWRNDQLSPSSAIDKEPMTGNPEL</sequence>
<dbReference type="EMBL" id="JAPUUL010002174">
    <property type="protein sequence ID" value="KAJ8125793.1"/>
    <property type="molecule type" value="Genomic_DNA"/>
</dbReference>
<accession>A0ACC2JE41</accession>
<evidence type="ECO:0000313" key="1">
    <source>
        <dbReference type="EMBL" id="KAJ8125793.1"/>
    </source>
</evidence>
<proteinExistence type="predicted"/>
<dbReference type="Proteomes" id="UP001153332">
    <property type="component" value="Unassembled WGS sequence"/>
</dbReference>
<evidence type="ECO:0000313" key="2">
    <source>
        <dbReference type="Proteomes" id="UP001153332"/>
    </source>
</evidence>
<gene>
    <name evidence="1" type="ORF">O1611_g7845</name>
</gene>
<keyword evidence="2" id="KW-1185">Reference proteome</keyword>
<reference evidence="1" key="1">
    <citation type="submission" date="2022-12" db="EMBL/GenBank/DDBJ databases">
        <title>Genome Sequence of Lasiodiplodia mahajangana.</title>
        <authorList>
            <person name="Buettner E."/>
        </authorList>
    </citation>
    <scope>NUCLEOTIDE SEQUENCE</scope>
    <source>
        <strain evidence="1">VT137</strain>
    </source>
</reference>